<sequence length="183" mass="22184">MELIGISEFIKDMEILRDLQRKMISILSCDESPISRSNQINELFIFFEEISISNNFSLYEAFLCILVHLSIYFDFHLTDEEIVFQRQEIFQIILKELILKQSLKTSFSQFTLFRIFKENKHLLLFLFEEEIFDLTFLKRYMSYVSDKDLFLFFILEIHKSNSQLYEKLKKSFNLTEIKINQFF</sequence>
<keyword evidence="2" id="KW-1185">Reference proteome</keyword>
<name>A0A1J4JPP4_9EUKA</name>
<comment type="caution">
    <text evidence="1">The sequence shown here is derived from an EMBL/GenBank/DDBJ whole genome shotgun (WGS) entry which is preliminary data.</text>
</comment>
<dbReference type="VEuPathDB" id="TrichDB:TRFO_08436"/>
<evidence type="ECO:0000313" key="2">
    <source>
        <dbReference type="Proteomes" id="UP000179807"/>
    </source>
</evidence>
<dbReference type="RefSeq" id="XP_068352620.1">
    <property type="nucleotide sequence ID" value="XM_068494286.1"/>
</dbReference>
<gene>
    <name evidence="1" type="ORF">TRFO_08436</name>
</gene>
<dbReference type="Proteomes" id="UP000179807">
    <property type="component" value="Unassembled WGS sequence"/>
</dbReference>
<proteinExistence type="predicted"/>
<evidence type="ECO:0000313" key="1">
    <source>
        <dbReference type="EMBL" id="OHS99483.1"/>
    </source>
</evidence>
<protein>
    <submittedName>
        <fullName evidence="1">Uncharacterized protein</fullName>
    </submittedName>
</protein>
<dbReference type="AlphaFoldDB" id="A0A1J4JPP4"/>
<reference evidence="1" key="1">
    <citation type="submission" date="2016-10" db="EMBL/GenBank/DDBJ databases">
        <authorList>
            <person name="Benchimol M."/>
            <person name="Almeida L.G."/>
            <person name="Vasconcelos A.T."/>
            <person name="Perreira-Neves A."/>
            <person name="Rosa I.A."/>
            <person name="Tasca T."/>
            <person name="Bogo M.R."/>
            <person name="de Souza W."/>
        </authorList>
    </citation>
    <scope>NUCLEOTIDE SEQUENCE [LARGE SCALE GENOMIC DNA]</scope>
    <source>
        <strain evidence="1">K</strain>
    </source>
</reference>
<dbReference type="EMBL" id="MLAK01001004">
    <property type="protein sequence ID" value="OHS99483.1"/>
    <property type="molecule type" value="Genomic_DNA"/>
</dbReference>
<organism evidence="1 2">
    <name type="scientific">Tritrichomonas foetus</name>
    <dbReference type="NCBI Taxonomy" id="1144522"/>
    <lineage>
        <taxon>Eukaryota</taxon>
        <taxon>Metamonada</taxon>
        <taxon>Parabasalia</taxon>
        <taxon>Tritrichomonadida</taxon>
        <taxon>Tritrichomonadidae</taxon>
        <taxon>Tritrichomonas</taxon>
    </lineage>
</organism>
<dbReference type="GeneID" id="94828990"/>
<accession>A0A1J4JPP4</accession>